<dbReference type="OrthoDB" id="5483897at2"/>
<proteinExistence type="inferred from homology"/>
<comment type="similarity">
    <text evidence="1">Belongs to the ATP-dependent AMP-binding enzyme family.</text>
</comment>
<dbReference type="GO" id="GO:0006631">
    <property type="term" value="P:fatty acid metabolic process"/>
    <property type="evidence" value="ECO:0007669"/>
    <property type="project" value="TreeGrafter"/>
</dbReference>
<dbReference type="RefSeq" id="WP_136930219.1">
    <property type="nucleotide sequence ID" value="NZ_SSMQ01000017.1"/>
</dbReference>
<dbReference type="Proteomes" id="UP000309215">
    <property type="component" value="Unassembled WGS sequence"/>
</dbReference>
<gene>
    <name evidence="5" type="ORF">E8A74_17785</name>
</gene>
<dbReference type="Pfam" id="PF00501">
    <property type="entry name" value="AMP-binding"/>
    <property type="match status" value="1"/>
</dbReference>
<organism evidence="5 6">
    <name type="scientific">Polyangium fumosum</name>
    <dbReference type="NCBI Taxonomy" id="889272"/>
    <lineage>
        <taxon>Bacteria</taxon>
        <taxon>Pseudomonadati</taxon>
        <taxon>Myxococcota</taxon>
        <taxon>Polyangia</taxon>
        <taxon>Polyangiales</taxon>
        <taxon>Polyangiaceae</taxon>
        <taxon>Polyangium</taxon>
    </lineage>
</organism>
<evidence type="ECO:0000259" key="3">
    <source>
        <dbReference type="Pfam" id="PF00501"/>
    </source>
</evidence>
<protein>
    <submittedName>
        <fullName evidence="5">Long-chain fatty acid--CoA ligase</fullName>
    </submittedName>
</protein>
<dbReference type="FunFam" id="3.30.300.30:FF:000008">
    <property type="entry name" value="2,3-dihydroxybenzoate-AMP ligase"/>
    <property type="match status" value="1"/>
</dbReference>
<accession>A0A4U1JBD0</accession>
<dbReference type="Gene3D" id="3.30.300.30">
    <property type="match status" value="1"/>
</dbReference>
<name>A0A4U1JBD0_9BACT</name>
<dbReference type="EMBL" id="SSMQ01000017">
    <property type="protein sequence ID" value="TKD07304.1"/>
    <property type="molecule type" value="Genomic_DNA"/>
</dbReference>
<dbReference type="PROSITE" id="PS00455">
    <property type="entry name" value="AMP_BINDING"/>
    <property type="match status" value="1"/>
</dbReference>
<keyword evidence="6" id="KW-1185">Reference proteome</keyword>
<dbReference type="SUPFAM" id="SSF56801">
    <property type="entry name" value="Acetyl-CoA synthetase-like"/>
    <property type="match status" value="1"/>
</dbReference>
<dbReference type="InterPro" id="IPR020845">
    <property type="entry name" value="AMP-binding_CS"/>
</dbReference>
<dbReference type="Pfam" id="PF13193">
    <property type="entry name" value="AMP-binding_C"/>
    <property type="match status" value="1"/>
</dbReference>
<reference evidence="5 6" key="1">
    <citation type="submission" date="2019-04" db="EMBL/GenBank/DDBJ databases">
        <authorList>
            <person name="Li Y."/>
            <person name="Wang J."/>
        </authorList>
    </citation>
    <scope>NUCLEOTIDE SEQUENCE [LARGE SCALE GENOMIC DNA]</scope>
    <source>
        <strain evidence="5 6">DSM 14668</strain>
    </source>
</reference>
<evidence type="ECO:0000256" key="2">
    <source>
        <dbReference type="ARBA" id="ARBA00022598"/>
    </source>
</evidence>
<dbReference type="GO" id="GO:0031956">
    <property type="term" value="F:medium-chain fatty acid-CoA ligase activity"/>
    <property type="evidence" value="ECO:0007669"/>
    <property type="project" value="TreeGrafter"/>
</dbReference>
<evidence type="ECO:0000256" key="1">
    <source>
        <dbReference type="ARBA" id="ARBA00006432"/>
    </source>
</evidence>
<dbReference type="PANTHER" id="PTHR43201">
    <property type="entry name" value="ACYL-COA SYNTHETASE"/>
    <property type="match status" value="1"/>
</dbReference>
<dbReference type="InterPro" id="IPR045851">
    <property type="entry name" value="AMP-bd_C_sf"/>
</dbReference>
<comment type="caution">
    <text evidence="5">The sequence shown here is derived from an EMBL/GenBank/DDBJ whole genome shotgun (WGS) entry which is preliminary data.</text>
</comment>
<dbReference type="Gene3D" id="3.40.50.12780">
    <property type="entry name" value="N-terminal domain of ligase-like"/>
    <property type="match status" value="1"/>
</dbReference>
<dbReference type="CDD" id="cd17631">
    <property type="entry name" value="FACL_FadD13-like"/>
    <property type="match status" value="1"/>
</dbReference>
<dbReference type="InterPro" id="IPR042099">
    <property type="entry name" value="ANL_N_sf"/>
</dbReference>
<dbReference type="PANTHER" id="PTHR43201:SF5">
    <property type="entry name" value="MEDIUM-CHAIN ACYL-COA LIGASE ACSF2, MITOCHONDRIAL"/>
    <property type="match status" value="1"/>
</dbReference>
<keyword evidence="2 5" id="KW-0436">Ligase</keyword>
<evidence type="ECO:0000259" key="4">
    <source>
        <dbReference type="Pfam" id="PF13193"/>
    </source>
</evidence>
<feature type="domain" description="AMP-binding enzyme C-terminal" evidence="4">
    <location>
        <begin position="424"/>
        <end position="499"/>
    </location>
</feature>
<dbReference type="InterPro" id="IPR000873">
    <property type="entry name" value="AMP-dep_synth/lig_dom"/>
</dbReference>
<dbReference type="AlphaFoldDB" id="A0A4U1JBD0"/>
<dbReference type="InterPro" id="IPR025110">
    <property type="entry name" value="AMP-bd_C"/>
</dbReference>
<feature type="domain" description="AMP-dependent synthetase/ligase" evidence="3">
    <location>
        <begin position="9"/>
        <end position="374"/>
    </location>
</feature>
<sequence length="510" mass="54729">MHLGDWLGRRAALTPDKVALLDNGAGGRPLTYRAWDHTANRTAHFLRERLGVRRGDRVAALAMNDVVMLDLWFACGKLGAIFTPLNYRLTPGELGQYLAATTPEVLVYGPAFAATIEALRREASFVPRVFVATHGASRARGDDVDLGERDAATDRPPPALHIGWDEPWVLCGTGGTTGTPKAAMLTYRSITANAVNTISSWGLSSSDVALLNAPLFHTGGLNVFTAPLVLAGGTSVVCRAFDPDEVYTGVRDQGVTVFFGVPTMFLALSQHRRFAEGELGSLRICISGGAPCPEPLFHTYWERGIDLKTGYGLTEAGPNNFWLPPADVRRKVGSVGAPLFFVEARVVDAAREPVRPGEVGELEVRGPHVFGGYWGRPEETAKVVVDGWLRTGDLARCDDEGHFYIAGRSKDLLISGGENVYPAEVEAVLAGHPSVAEAALLGVPHEKWGQVGRAIVVLAPGAPPDAESILAHCRARLAKYKVPQSVVFVDALPRTGAGKIDKKALEKQHG</sequence>
<evidence type="ECO:0000313" key="5">
    <source>
        <dbReference type="EMBL" id="TKD07304.1"/>
    </source>
</evidence>
<evidence type="ECO:0000313" key="6">
    <source>
        <dbReference type="Proteomes" id="UP000309215"/>
    </source>
</evidence>